<evidence type="ECO:0000313" key="2">
    <source>
        <dbReference type="EMBL" id="KAK6981684.1"/>
    </source>
</evidence>
<organism evidence="2 3">
    <name type="scientific">Favolaschia claudopus</name>
    <dbReference type="NCBI Taxonomy" id="2862362"/>
    <lineage>
        <taxon>Eukaryota</taxon>
        <taxon>Fungi</taxon>
        <taxon>Dikarya</taxon>
        <taxon>Basidiomycota</taxon>
        <taxon>Agaricomycotina</taxon>
        <taxon>Agaricomycetes</taxon>
        <taxon>Agaricomycetidae</taxon>
        <taxon>Agaricales</taxon>
        <taxon>Marasmiineae</taxon>
        <taxon>Mycenaceae</taxon>
        <taxon>Favolaschia</taxon>
    </lineage>
</organism>
<protein>
    <submittedName>
        <fullName evidence="2">Uncharacterized protein</fullName>
    </submittedName>
</protein>
<name>A0AAV9ZID7_9AGAR</name>
<accession>A0AAV9ZID7</accession>
<evidence type="ECO:0000256" key="1">
    <source>
        <dbReference type="SAM" id="MobiDB-lite"/>
    </source>
</evidence>
<gene>
    <name evidence="2" type="ORF">R3P38DRAFT_3459713</name>
</gene>
<comment type="caution">
    <text evidence="2">The sequence shown here is derived from an EMBL/GenBank/DDBJ whole genome shotgun (WGS) entry which is preliminary data.</text>
</comment>
<keyword evidence="3" id="KW-1185">Reference proteome</keyword>
<reference evidence="2 3" key="1">
    <citation type="journal article" date="2024" name="J Genomics">
        <title>Draft genome sequencing and assembly of Favolaschia claudopus CIRM-BRFM 2984 isolated from oak limbs.</title>
        <authorList>
            <person name="Navarro D."/>
            <person name="Drula E."/>
            <person name="Chaduli D."/>
            <person name="Cazenave R."/>
            <person name="Ahrendt S."/>
            <person name="Wang J."/>
            <person name="Lipzen A."/>
            <person name="Daum C."/>
            <person name="Barry K."/>
            <person name="Grigoriev I.V."/>
            <person name="Favel A."/>
            <person name="Rosso M.N."/>
            <person name="Martin F."/>
        </authorList>
    </citation>
    <scope>NUCLEOTIDE SEQUENCE [LARGE SCALE GENOMIC DNA]</scope>
    <source>
        <strain evidence="2 3">CIRM-BRFM 2984</strain>
    </source>
</reference>
<proteinExistence type="predicted"/>
<dbReference type="AlphaFoldDB" id="A0AAV9ZID7"/>
<dbReference type="EMBL" id="JAWWNJ010000148">
    <property type="protein sequence ID" value="KAK6981684.1"/>
    <property type="molecule type" value="Genomic_DNA"/>
</dbReference>
<feature type="region of interest" description="Disordered" evidence="1">
    <location>
        <begin position="38"/>
        <end position="61"/>
    </location>
</feature>
<feature type="region of interest" description="Disordered" evidence="1">
    <location>
        <begin position="74"/>
        <end position="106"/>
    </location>
</feature>
<feature type="compositionally biased region" description="Low complexity" evidence="1">
    <location>
        <begin position="38"/>
        <end position="57"/>
    </location>
</feature>
<sequence length="236" mass="25163">MDGSCCTFCPVHTLENPTEQDVLRAECFCSCRGMQHEPSTQAVPAPAPQASAASSASMNAGRSNTLHRDLLAKVANRPPPNGKRKAPASPVAEPSSKRKAASKAEPEDELVKLTLVLGTKTQAIDAGQFSLPPGTHYMFRMQALHRHGYVHVVYFPANASPAEVSRIVCETFADIPAIRDGEVQVGKAAAWLVRLLRNISLGTLHMELINTVSNMPSAGKSAGGQRWTLADAGGHC</sequence>
<dbReference type="Proteomes" id="UP001362999">
    <property type="component" value="Unassembled WGS sequence"/>
</dbReference>
<evidence type="ECO:0000313" key="3">
    <source>
        <dbReference type="Proteomes" id="UP001362999"/>
    </source>
</evidence>